<sequence>MESILKNIFVKNCEKDIDKVITDRRASHSLASSIDRAQL</sequence>
<accession>A0A1X7VCT8</accession>
<protein>
    <submittedName>
        <fullName evidence="1">Uncharacterized protein</fullName>
    </submittedName>
</protein>
<name>A0A1X7VCT8_AMPQE</name>
<organism evidence="1">
    <name type="scientific">Amphimedon queenslandica</name>
    <name type="common">Sponge</name>
    <dbReference type="NCBI Taxonomy" id="400682"/>
    <lineage>
        <taxon>Eukaryota</taxon>
        <taxon>Metazoa</taxon>
        <taxon>Porifera</taxon>
        <taxon>Demospongiae</taxon>
        <taxon>Heteroscleromorpha</taxon>
        <taxon>Haplosclerida</taxon>
        <taxon>Niphatidae</taxon>
        <taxon>Amphimedon</taxon>
    </lineage>
</organism>
<dbReference type="AlphaFoldDB" id="A0A1X7VCT8"/>
<evidence type="ECO:0000313" key="1">
    <source>
        <dbReference type="EnsemblMetazoa" id="Aqu2.1.37846_001"/>
    </source>
</evidence>
<dbReference type="EnsemblMetazoa" id="Aqu2.1.37846_001">
    <property type="protein sequence ID" value="Aqu2.1.37846_001"/>
    <property type="gene ID" value="Aqu2.1.37846"/>
</dbReference>
<reference evidence="1" key="1">
    <citation type="submission" date="2017-05" db="UniProtKB">
        <authorList>
            <consortium name="EnsemblMetazoa"/>
        </authorList>
    </citation>
    <scope>IDENTIFICATION</scope>
</reference>
<proteinExistence type="predicted"/>
<dbReference type="InParanoid" id="A0A1X7VCT8"/>